<evidence type="ECO:0000313" key="1">
    <source>
        <dbReference type="EMBL" id="VEB59262.1"/>
    </source>
</evidence>
<proteinExistence type="predicted"/>
<accession>A0A447U2W2</accession>
<name>A0A447U2W2_SALET</name>
<dbReference type="EMBL" id="LR134190">
    <property type="protein sequence ID" value="VEB59262.1"/>
    <property type="molecule type" value="Genomic_DNA"/>
</dbReference>
<reference evidence="1 2" key="1">
    <citation type="submission" date="2018-12" db="EMBL/GenBank/DDBJ databases">
        <authorList>
            <consortium name="Pathogen Informatics"/>
        </authorList>
    </citation>
    <scope>NUCLEOTIDE SEQUENCE [LARGE SCALE GENOMIC DNA]</scope>
    <source>
        <strain evidence="1 2">NCTC6754</strain>
    </source>
</reference>
<evidence type="ECO:0000313" key="2">
    <source>
        <dbReference type="Proteomes" id="UP000269208"/>
    </source>
</evidence>
<organism evidence="1 2">
    <name type="scientific">Salmonella enterica I</name>
    <dbReference type="NCBI Taxonomy" id="59201"/>
    <lineage>
        <taxon>Bacteria</taxon>
        <taxon>Pseudomonadati</taxon>
        <taxon>Pseudomonadota</taxon>
        <taxon>Gammaproteobacteria</taxon>
        <taxon>Enterobacterales</taxon>
        <taxon>Enterobacteriaceae</taxon>
        <taxon>Salmonella</taxon>
    </lineage>
</organism>
<gene>
    <name evidence="1" type="ORF">NCTC6754_05833</name>
</gene>
<dbReference type="Proteomes" id="UP000269208">
    <property type="component" value="Chromosome"/>
</dbReference>
<dbReference type="AlphaFoldDB" id="A0A447U2W2"/>
<sequence>MRITFAATPKALTKKYIMPRVLQGIELKEIDLSTQLLGIPA</sequence>
<protein>
    <submittedName>
        <fullName evidence="1">L-lactate oxidase</fullName>
    </submittedName>
</protein>